<dbReference type="AlphaFoldDB" id="A0A5J9SGA3"/>
<dbReference type="Gramene" id="TVT97818">
    <property type="protein sequence ID" value="TVT97818"/>
    <property type="gene ID" value="EJB05_56912"/>
</dbReference>
<proteinExistence type="predicted"/>
<organism evidence="1 2">
    <name type="scientific">Eragrostis curvula</name>
    <name type="common">weeping love grass</name>
    <dbReference type="NCBI Taxonomy" id="38414"/>
    <lineage>
        <taxon>Eukaryota</taxon>
        <taxon>Viridiplantae</taxon>
        <taxon>Streptophyta</taxon>
        <taxon>Embryophyta</taxon>
        <taxon>Tracheophyta</taxon>
        <taxon>Spermatophyta</taxon>
        <taxon>Magnoliopsida</taxon>
        <taxon>Liliopsida</taxon>
        <taxon>Poales</taxon>
        <taxon>Poaceae</taxon>
        <taxon>PACMAD clade</taxon>
        <taxon>Chloridoideae</taxon>
        <taxon>Eragrostideae</taxon>
        <taxon>Eragrostidinae</taxon>
        <taxon>Eragrostis</taxon>
    </lineage>
</organism>
<protein>
    <submittedName>
        <fullName evidence="1">Uncharacterized protein</fullName>
    </submittedName>
</protein>
<evidence type="ECO:0000313" key="1">
    <source>
        <dbReference type="EMBL" id="TVT97818.1"/>
    </source>
</evidence>
<evidence type="ECO:0000313" key="2">
    <source>
        <dbReference type="Proteomes" id="UP000324897"/>
    </source>
</evidence>
<name>A0A5J9SGA3_9POAL</name>
<reference evidence="1 2" key="1">
    <citation type="journal article" date="2019" name="Sci. Rep.">
        <title>A high-quality genome of Eragrostis curvula grass provides insights into Poaceae evolution and supports new strategies to enhance forage quality.</title>
        <authorList>
            <person name="Carballo J."/>
            <person name="Santos B.A.C.M."/>
            <person name="Zappacosta D."/>
            <person name="Garbus I."/>
            <person name="Selva J.P."/>
            <person name="Gallo C.A."/>
            <person name="Diaz A."/>
            <person name="Albertini E."/>
            <person name="Caccamo M."/>
            <person name="Echenique V."/>
        </authorList>
    </citation>
    <scope>NUCLEOTIDE SEQUENCE [LARGE SCALE GENOMIC DNA]</scope>
    <source>
        <strain evidence="2">cv. Victoria</strain>
        <tissue evidence="1">Leaf</tissue>
    </source>
</reference>
<gene>
    <name evidence="1" type="ORF">EJB05_56912</name>
</gene>
<feature type="non-terminal residue" evidence="1">
    <location>
        <position position="1"/>
    </location>
</feature>
<accession>A0A5J9SGA3</accession>
<sequence length="113" mass="12655">MLFHPVSLLNEFGQAAAFDLRSSGQPEFSVDFSQLQNGSYSIVNLKACFLNPHHLPEPVSRFYFVVDAVVVLLILRYDNSSVLKNSKSNVQGCFICRRKSWGGNDKLAGMEIQ</sequence>
<dbReference type="Proteomes" id="UP000324897">
    <property type="component" value="Unassembled WGS sequence"/>
</dbReference>
<dbReference type="EMBL" id="RWGY01000936">
    <property type="protein sequence ID" value="TVT97818.1"/>
    <property type="molecule type" value="Genomic_DNA"/>
</dbReference>
<comment type="caution">
    <text evidence="1">The sequence shown here is derived from an EMBL/GenBank/DDBJ whole genome shotgun (WGS) entry which is preliminary data.</text>
</comment>
<keyword evidence="2" id="KW-1185">Reference proteome</keyword>